<dbReference type="PaxDb" id="411902-CLOBOL_01891"/>
<reference evidence="1 2" key="2">
    <citation type="submission" date="2007-09" db="EMBL/GenBank/DDBJ databases">
        <title>Draft genome sequence of Clostridium bolteae (ATCC BAA-613).</title>
        <authorList>
            <person name="Sudarsanam P."/>
            <person name="Ley R."/>
            <person name="Guruge J."/>
            <person name="Turnbaugh P.J."/>
            <person name="Mahowald M."/>
            <person name="Liep D."/>
            <person name="Gordon J."/>
        </authorList>
    </citation>
    <scope>NUCLEOTIDE SEQUENCE [LARGE SCALE GENOMIC DNA]</scope>
    <source>
        <strain evidence="2">ATCC BAA-613 / DSM 15670 / CCUG 46953 / JCM 12243 / WAL 16351</strain>
    </source>
</reference>
<evidence type="ECO:0000313" key="2">
    <source>
        <dbReference type="Proteomes" id="UP000005396"/>
    </source>
</evidence>
<protein>
    <submittedName>
        <fullName evidence="1">Uncharacterized protein</fullName>
    </submittedName>
</protein>
<accession>A8RMF3</accession>
<dbReference type="Proteomes" id="UP000005396">
    <property type="component" value="Unassembled WGS sequence"/>
</dbReference>
<organism evidence="1 2">
    <name type="scientific">Enterocloster bolteae (strain ATCC BAA-613 / DSM 15670 / CCUG 46953 / JCM 12243 / WAL 16351)</name>
    <name type="common">Clostridium bolteae</name>
    <dbReference type="NCBI Taxonomy" id="411902"/>
    <lineage>
        <taxon>Bacteria</taxon>
        <taxon>Bacillati</taxon>
        <taxon>Bacillota</taxon>
        <taxon>Clostridia</taxon>
        <taxon>Lachnospirales</taxon>
        <taxon>Lachnospiraceae</taxon>
        <taxon>Enterocloster</taxon>
    </lineage>
</organism>
<evidence type="ECO:0000313" key="1">
    <source>
        <dbReference type="EMBL" id="EDP17939.1"/>
    </source>
</evidence>
<proteinExistence type="predicted"/>
<reference evidence="1 2" key="1">
    <citation type="submission" date="2007-08" db="EMBL/GenBank/DDBJ databases">
        <authorList>
            <person name="Fulton L."/>
            <person name="Clifton S."/>
            <person name="Fulton B."/>
            <person name="Xu J."/>
            <person name="Minx P."/>
            <person name="Pepin K.H."/>
            <person name="Johnson M."/>
            <person name="Thiruvilangam P."/>
            <person name="Bhonagiri V."/>
            <person name="Nash W.E."/>
            <person name="Mardis E.R."/>
            <person name="Wilson R.K."/>
        </authorList>
    </citation>
    <scope>NUCLEOTIDE SEQUENCE [LARGE SCALE GENOMIC DNA]</scope>
    <source>
        <strain evidence="2">ATCC BAA-613 / DSM 15670 / CCUG 46953 / JCM 12243 / WAL 16351</strain>
    </source>
</reference>
<dbReference type="EMBL" id="ABCC02000020">
    <property type="protein sequence ID" value="EDP17939.1"/>
    <property type="molecule type" value="Genomic_DNA"/>
</dbReference>
<sequence>MMTIFMDSPSFLLCWVYFNRNAGESKCYPQMGGV</sequence>
<dbReference type="HOGENOM" id="CLU_3372940_0_0_9"/>
<name>A8RMF3_ENTBW</name>
<dbReference type="AlphaFoldDB" id="A8RMF3"/>
<gene>
    <name evidence="1" type="ORF">CLOBOL_01891</name>
</gene>
<comment type="caution">
    <text evidence="1">The sequence shown here is derived from an EMBL/GenBank/DDBJ whole genome shotgun (WGS) entry which is preliminary data.</text>
</comment>